<dbReference type="OrthoDB" id="9800643at2"/>
<dbReference type="InterPro" id="IPR040758">
    <property type="entry name" value="PrmC_N"/>
</dbReference>
<protein>
    <recommendedName>
        <fullName evidence="1">peptide chain release factor N(5)-glutamine methyltransferase</fullName>
        <ecNumber evidence="1">2.1.1.297</ecNumber>
    </recommendedName>
</protein>
<keyword evidence="3 8" id="KW-0808">Transferase</keyword>
<dbReference type="InterPro" id="IPR007848">
    <property type="entry name" value="Small_mtfrase_dom"/>
</dbReference>
<evidence type="ECO:0000259" key="7">
    <source>
        <dbReference type="Pfam" id="PF17827"/>
    </source>
</evidence>
<dbReference type="Gene3D" id="3.40.50.150">
    <property type="entry name" value="Vaccinia Virus protein VP39"/>
    <property type="match status" value="1"/>
</dbReference>
<dbReference type="NCBIfam" id="TIGR03534">
    <property type="entry name" value="RF_mod_PrmC"/>
    <property type="match status" value="1"/>
</dbReference>
<keyword evidence="4" id="KW-0949">S-adenosyl-L-methionine</keyword>
<keyword evidence="9" id="KW-1185">Reference proteome</keyword>
<evidence type="ECO:0000256" key="2">
    <source>
        <dbReference type="ARBA" id="ARBA00022603"/>
    </source>
</evidence>
<dbReference type="PROSITE" id="PS00092">
    <property type="entry name" value="N6_MTASE"/>
    <property type="match status" value="1"/>
</dbReference>
<reference evidence="9" key="1">
    <citation type="submission" date="2016-11" db="EMBL/GenBank/DDBJ databases">
        <authorList>
            <person name="Varghese N."/>
            <person name="Submissions S."/>
        </authorList>
    </citation>
    <scope>NUCLEOTIDE SEQUENCE [LARGE SCALE GENOMIC DNA]</scope>
    <source>
        <strain evidence="9">USBA-503</strain>
    </source>
</reference>
<dbReference type="CDD" id="cd02440">
    <property type="entry name" value="AdoMet_MTases"/>
    <property type="match status" value="1"/>
</dbReference>
<name>A0A1M6T9K7_9BACL</name>
<dbReference type="InterPro" id="IPR002052">
    <property type="entry name" value="DNA_methylase_N6_adenine_CS"/>
</dbReference>
<evidence type="ECO:0000313" key="9">
    <source>
        <dbReference type="Proteomes" id="UP000184016"/>
    </source>
</evidence>
<comment type="catalytic activity">
    <reaction evidence="5">
        <text>L-glutaminyl-[peptide chain release factor] + S-adenosyl-L-methionine = N(5)-methyl-L-glutaminyl-[peptide chain release factor] + S-adenosyl-L-homocysteine + H(+)</text>
        <dbReference type="Rhea" id="RHEA:42896"/>
        <dbReference type="Rhea" id="RHEA-COMP:10271"/>
        <dbReference type="Rhea" id="RHEA-COMP:10272"/>
        <dbReference type="ChEBI" id="CHEBI:15378"/>
        <dbReference type="ChEBI" id="CHEBI:30011"/>
        <dbReference type="ChEBI" id="CHEBI:57856"/>
        <dbReference type="ChEBI" id="CHEBI:59789"/>
        <dbReference type="ChEBI" id="CHEBI:61891"/>
        <dbReference type="EC" id="2.1.1.297"/>
    </reaction>
</comment>
<dbReference type="RefSeq" id="WP_072874424.1">
    <property type="nucleotide sequence ID" value="NZ_FRAF01000016.1"/>
</dbReference>
<dbReference type="EMBL" id="FRAF01000016">
    <property type="protein sequence ID" value="SHK53641.1"/>
    <property type="molecule type" value="Genomic_DNA"/>
</dbReference>
<keyword evidence="2 8" id="KW-0489">Methyltransferase</keyword>
<dbReference type="Gene3D" id="1.10.8.10">
    <property type="entry name" value="DNA helicase RuvA subunit, C-terminal domain"/>
    <property type="match status" value="1"/>
</dbReference>
<evidence type="ECO:0000256" key="3">
    <source>
        <dbReference type="ARBA" id="ARBA00022679"/>
    </source>
</evidence>
<dbReference type="InterPro" id="IPR019874">
    <property type="entry name" value="RF_methyltr_PrmC"/>
</dbReference>
<evidence type="ECO:0000256" key="5">
    <source>
        <dbReference type="ARBA" id="ARBA00048391"/>
    </source>
</evidence>
<dbReference type="PANTHER" id="PTHR18895:SF74">
    <property type="entry name" value="MTRF1L RELEASE FACTOR GLUTAMINE METHYLTRANSFERASE"/>
    <property type="match status" value="1"/>
</dbReference>
<feature type="domain" description="Release factor glutamine methyltransferase N-terminal" evidence="7">
    <location>
        <begin position="36"/>
        <end position="87"/>
    </location>
</feature>
<accession>A0A1M6T9K7</accession>
<feature type="domain" description="Methyltransferase small" evidence="6">
    <location>
        <begin position="120"/>
        <end position="222"/>
    </location>
</feature>
<dbReference type="STRING" id="1830138.SAMN05443507_1164"/>
<gene>
    <name evidence="8" type="ORF">SAMN05443507_1164</name>
</gene>
<dbReference type="Proteomes" id="UP000184016">
    <property type="component" value="Unassembled WGS sequence"/>
</dbReference>
<dbReference type="InterPro" id="IPR029063">
    <property type="entry name" value="SAM-dependent_MTases_sf"/>
</dbReference>
<dbReference type="GO" id="GO:0102559">
    <property type="term" value="F:peptide chain release factor N(5)-glutamine methyltransferase activity"/>
    <property type="evidence" value="ECO:0007669"/>
    <property type="project" value="UniProtKB-EC"/>
</dbReference>
<dbReference type="InterPro" id="IPR050320">
    <property type="entry name" value="N5-glutamine_MTase"/>
</dbReference>
<dbReference type="EC" id="2.1.1.297" evidence="1"/>
<evidence type="ECO:0000259" key="6">
    <source>
        <dbReference type="Pfam" id="PF05175"/>
    </source>
</evidence>
<proteinExistence type="predicted"/>
<evidence type="ECO:0000256" key="4">
    <source>
        <dbReference type="ARBA" id="ARBA00022691"/>
    </source>
</evidence>
<evidence type="ECO:0000313" key="8">
    <source>
        <dbReference type="EMBL" id="SHK53641.1"/>
    </source>
</evidence>
<dbReference type="InterPro" id="IPR004556">
    <property type="entry name" value="HemK-like"/>
</dbReference>
<dbReference type="Pfam" id="PF05175">
    <property type="entry name" value="MTS"/>
    <property type="match status" value="1"/>
</dbReference>
<dbReference type="AlphaFoldDB" id="A0A1M6T9K7"/>
<organism evidence="8 9">
    <name type="scientific">Alicyclobacillus tolerans</name>
    <dbReference type="NCBI Taxonomy" id="90970"/>
    <lineage>
        <taxon>Bacteria</taxon>
        <taxon>Bacillati</taxon>
        <taxon>Bacillota</taxon>
        <taxon>Bacilli</taxon>
        <taxon>Bacillales</taxon>
        <taxon>Alicyclobacillaceae</taxon>
        <taxon>Alicyclobacillus</taxon>
    </lineage>
</organism>
<dbReference type="Pfam" id="PF17827">
    <property type="entry name" value="PrmC_N"/>
    <property type="match status" value="1"/>
</dbReference>
<dbReference type="GO" id="GO:0003676">
    <property type="term" value="F:nucleic acid binding"/>
    <property type="evidence" value="ECO:0007669"/>
    <property type="project" value="InterPro"/>
</dbReference>
<dbReference type="GO" id="GO:0032259">
    <property type="term" value="P:methylation"/>
    <property type="evidence" value="ECO:0007669"/>
    <property type="project" value="UniProtKB-KW"/>
</dbReference>
<dbReference type="SUPFAM" id="SSF53335">
    <property type="entry name" value="S-adenosyl-L-methionine-dependent methyltransferases"/>
    <property type="match status" value="1"/>
</dbReference>
<sequence length="307" mass="34886">MIRTVTTCWSEARNQLLKQPLFQKWQPDDAFHQCHHEAAELLAAASGWKVEELWRHLSDPIEEEVWLQIQSFLERRLQGEPLAYILGHAYFAGRKFVVDERCLIPRPDTESLLEISLAFLQESGRHTGCLLDLGTGSGALAVSVALEYPAWQVWAVDISPEALEVARQNQMLHQAAVRFIRADGLRLLAKINKRNGKKPHIILSNPPYIAESDPYRRVDEEVVRFEPHLALFAGKDGLDFYRELARLGPGILADEEAVGLFLEVGMGQAKQVQQLFSTKPWHSFATQLHCDLRGVHRVVAVIRHHRS</sequence>
<dbReference type="PANTHER" id="PTHR18895">
    <property type="entry name" value="HEMK METHYLTRANSFERASE"/>
    <property type="match status" value="1"/>
</dbReference>
<dbReference type="NCBIfam" id="TIGR00536">
    <property type="entry name" value="hemK_fam"/>
    <property type="match status" value="1"/>
</dbReference>
<evidence type="ECO:0000256" key="1">
    <source>
        <dbReference type="ARBA" id="ARBA00012771"/>
    </source>
</evidence>